<feature type="compositionally biased region" description="Low complexity" evidence="7">
    <location>
        <begin position="303"/>
        <end position="340"/>
    </location>
</feature>
<evidence type="ECO:0000313" key="9">
    <source>
        <dbReference type="EMBL" id="GFR79584.1"/>
    </source>
</evidence>
<feature type="compositionally biased region" description="Basic residues" evidence="7">
    <location>
        <begin position="279"/>
        <end position="290"/>
    </location>
</feature>
<evidence type="ECO:0000256" key="6">
    <source>
        <dbReference type="RuleBase" id="RU000682"/>
    </source>
</evidence>
<gene>
    <name evidence="9" type="ORF">ElyMa_002292000</name>
</gene>
<feature type="compositionally biased region" description="Polar residues" evidence="7">
    <location>
        <begin position="402"/>
        <end position="413"/>
    </location>
</feature>
<evidence type="ECO:0000256" key="1">
    <source>
        <dbReference type="ARBA" id="ARBA00004123"/>
    </source>
</evidence>
<feature type="compositionally biased region" description="Polar residues" evidence="7">
    <location>
        <begin position="172"/>
        <end position="185"/>
    </location>
</feature>
<dbReference type="PANTHER" id="PTHR24339:SF67">
    <property type="entry name" value="GNOT1 HOMEODOMAIN PROTEIN-RELATED"/>
    <property type="match status" value="1"/>
</dbReference>
<feature type="DNA-binding region" description="Homeobox" evidence="5">
    <location>
        <begin position="343"/>
        <end position="360"/>
    </location>
</feature>
<evidence type="ECO:0000256" key="3">
    <source>
        <dbReference type="ARBA" id="ARBA00023155"/>
    </source>
</evidence>
<reference evidence="9 10" key="1">
    <citation type="journal article" date="2021" name="Elife">
        <title>Chloroplast acquisition without the gene transfer in kleptoplastic sea slugs, Plakobranchus ocellatus.</title>
        <authorList>
            <person name="Maeda T."/>
            <person name="Takahashi S."/>
            <person name="Yoshida T."/>
            <person name="Shimamura S."/>
            <person name="Takaki Y."/>
            <person name="Nagai Y."/>
            <person name="Toyoda A."/>
            <person name="Suzuki Y."/>
            <person name="Arimoto A."/>
            <person name="Ishii H."/>
            <person name="Satoh N."/>
            <person name="Nishiyama T."/>
            <person name="Hasebe M."/>
            <person name="Maruyama T."/>
            <person name="Minagawa J."/>
            <person name="Obokata J."/>
            <person name="Shigenobu S."/>
        </authorList>
    </citation>
    <scope>NUCLEOTIDE SEQUENCE [LARGE SCALE GENOMIC DNA]</scope>
</reference>
<evidence type="ECO:0000256" key="5">
    <source>
        <dbReference type="PROSITE-ProRule" id="PRU00108"/>
    </source>
</evidence>
<keyword evidence="3 5" id="KW-0371">Homeobox</keyword>
<feature type="domain" description="Homeobox" evidence="8">
    <location>
        <begin position="341"/>
        <end position="359"/>
    </location>
</feature>
<evidence type="ECO:0000256" key="7">
    <source>
        <dbReference type="SAM" id="MobiDB-lite"/>
    </source>
</evidence>
<dbReference type="EMBL" id="BMAT01004750">
    <property type="protein sequence ID" value="GFR79584.1"/>
    <property type="molecule type" value="Genomic_DNA"/>
</dbReference>
<evidence type="ECO:0000259" key="8">
    <source>
        <dbReference type="PROSITE" id="PS50071"/>
    </source>
</evidence>
<organism evidence="9 10">
    <name type="scientific">Elysia marginata</name>
    <dbReference type="NCBI Taxonomy" id="1093978"/>
    <lineage>
        <taxon>Eukaryota</taxon>
        <taxon>Metazoa</taxon>
        <taxon>Spiralia</taxon>
        <taxon>Lophotrochozoa</taxon>
        <taxon>Mollusca</taxon>
        <taxon>Gastropoda</taxon>
        <taxon>Heterobranchia</taxon>
        <taxon>Euthyneura</taxon>
        <taxon>Panpulmonata</taxon>
        <taxon>Sacoglossa</taxon>
        <taxon>Placobranchoidea</taxon>
        <taxon>Plakobranchidae</taxon>
        <taxon>Elysia</taxon>
    </lineage>
</organism>
<dbReference type="CDD" id="cd00086">
    <property type="entry name" value="homeodomain"/>
    <property type="match status" value="1"/>
</dbReference>
<dbReference type="PANTHER" id="PTHR24339">
    <property type="entry name" value="HOMEOBOX PROTEIN EMX-RELATED"/>
    <property type="match status" value="1"/>
</dbReference>
<dbReference type="GO" id="GO:0000978">
    <property type="term" value="F:RNA polymerase II cis-regulatory region sequence-specific DNA binding"/>
    <property type="evidence" value="ECO:0007669"/>
    <property type="project" value="TreeGrafter"/>
</dbReference>
<dbReference type="GO" id="GO:0005634">
    <property type="term" value="C:nucleus"/>
    <property type="evidence" value="ECO:0007669"/>
    <property type="project" value="UniProtKB-SubCell"/>
</dbReference>
<sequence>MLPHKQARHSTQPPSVVQDQQILLNSQQANIANLSYQHFEQQQMHQCTQPASLVNIDPFRDNNYNNYSNKDRPHFGFPHEISDLRNRQKFYSEYYNVGPICREHGEHAKDAISTLKSKQTKQSNCPRSPRRSLFTIDAILSKDHKDKTSQSSLPPVSHIPHRSILSSSSSSQDLNETTPQRSVTPPCSPCRSEACSPVHDQLCSKPKPLMHSTPQHYNPSLDHDFNLGRFLPLHNPAHIYPLPRESNLHVCSHIDDNNYTPRLSTIDSGGQLQSQPPLQHHHHHHQHHEHQKAYQHLASQRLSSSTSESASASSSSNLSSMSSSDMSTSNSSSNSNPKSSTEAQVKVWFQNRRIKWRKQHLEQQQARLARGDLYRDLGPLEDEEDLDDSHGESDMEEERCVESQSTGETELPQ</sequence>
<comment type="caution">
    <text evidence="9">The sequence shown here is derived from an EMBL/GenBank/DDBJ whole genome shotgun (WGS) entry which is preliminary data.</text>
</comment>
<comment type="subcellular location">
    <subcellularLocation>
        <location evidence="1 5 6">Nucleus</location>
    </subcellularLocation>
</comment>
<keyword evidence="2 5" id="KW-0238">DNA-binding</keyword>
<dbReference type="AlphaFoldDB" id="A0AAV4G2V2"/>
<evidence type="ECO:0000256" key="2">
    <source>
        <dbReference type="ARBA" id="ARBA00023125"/>
    </source>
</evidence>
<dbReference type="GO" id="GO:0007417">
    <property type="term" value="P:central nervous system development"/>
    <property type="evidence" value="ECO:0007669"/>
    <property type="project" value="TreeGrafter"/>
</dbReference>
<dbReference type="SMART" id="SM00389">
    <property type="entry name" value="HOX"/>
    <property type="match status" value="1"/>
</dbReference>
<dbReference type="Pfam" id="PF00046">
    <property type="entry name" value="Homeodomain"/>
    <property type="match status" value="1"/>
</dbReference>
<name>A0AAV4G2V2_9GAST</name>
<dbReference type="InterPro" id="IPR050877">
    <property type="entry name" value="EMX-VAX-Noto_Homeobox_TFs"/>
</dbReference>
<feature type="region of interest" description="Disordered" evidence="7">
    <location>
        <begin position="144"/>
        <end position="193"/>
    </location>
</feature>
<feature type="compositionally biased region" description="Low complexity" evidence="7">
    <location>
        <begin position="268"/>
        <end position="278"/>
    </location>
</feature>
<feature type="compositionally biased region" description="Basic and acidic residues" evidence="7">
    <location>
        <begin position="388"/>
        <end position="401"/>
    </location>
</feature>
<dbReference type="PROSITE" id="PS50071">
    <property type="entry name" value="HOMEOBOX_2"/>
    <property type="match status" value="1"/>
</dbReference>
<dbReference type="GO" id="GO:0000981">
    <property type="term" value="F:DNA-binding transcription factor activity, RNA polymerase II-specific"/>
    <property type="evidence" value="ECO:0007669"/>
    <property type="project" value="TreeGrafter"/>
</dbReference>
<dbReference type="InterPro" id="IPR009057">
    <property type="entry name" value="Homeodomain-like_sf"/>
</dbReference>
<proteinExistence type="predicted"/>
<dbReference type="InterPro" id="IPR001356">
    <property type="entry name" value="HD"/>
</dbReference>
<dbReference type="SUPFAM" id="SSF46689">
    <property type="entry name" value="Homeodomain-like"/>
    <property type="match status" value="1"/>
</dbReference>
<keyword evidence="4 5" id="KW-0539">Nucleus</keyword>
<dbReference type="Proteomes" id="UP000762676">
    <property type="component" value="Unassembled WGS sequence"/>
</dbReference>
<feature type="region of interest" description="Disordered" evidence="7">
    <location>
        <begin position="361"/>
        <end position="413"/>
    </location>
</feature>
<evidence type="ECO:0000256" key="4">
    <source>
        <dbReference type="ARBA" id="ARBA00023242"/>
    </source>
</evidence>
<accession>A0AAV4G2V2</accession>
<keyword evidence="10" id="KW-1185">Reference proteome</keyword>
<evidence type="ECO:0000313" key="10">
    <source>
        <dbReference type="Proteomes" id="UP000762676"/>
    </source>
</evidence>
<dbReference type="Gene3D" id="1.10.10.60">
    <property type="entry name" value="Homeodomain-like"/>
    <property type="match status" value="1"/>
</dbReference>
<protein>
    <submittedName>
        <fullName evidence="9">Homeobox protein not2</fullName>
    </submittedName>
</protein>
<dbReference type="GO" id="GO:0030182">
    <property type="term" value="P:neuron differentiation"/>
    <property type="evidence" value="ECO:0007669"/>
    <property type="project" value="TreeGrafter"/>
</dbReference>
<feature type="region of interest" description="Disordered" evidence="7">
    <location>
        <begin position="261"/>
        <end position="343"/>
    </location>
</feature>